<keyword evidence="4 9" id="KW-0378">Hydrolase</keyword>
<evidence type="ECO:0000256" key="1">
    <source>
        <dbReference type="ARBA" id="ARBA00004239"/>
    </source>
</evidence>
<name>A0ABR1ABJ4_HUSHU</name>
<evidence type="ECO:0000256" key="2">
    <source>
        <dbReference type="ARBA" id="ARBA00022525"/>
    </source>
</evidence>
<dbReference type="PANTHER" id="PTHR24264:SF65">
    <property type="entry name" value="SRCR DOMAIN-CONTAINING PROTEIN"/>
    <property type="match status" value="1"/>
</dbReference>
<feature type="signal peptide" evidence="10">
    <location>
        <begin position="1"/>
        <end position="19"/>
    </location>
</feature>
<gene>
    <name evidence="12" type="ORF">HHUSO_G1016</name>
</gene>
<feature type="domain" description="Peptidase S1" evidence="11">
    <location>
        <begin position="255"/>
        <end position="477"/>
    </location>
</feature>
<dbReference type="Gene3D" id="2.40.10.10">
    <property type="entry name" value="Trypsin-like serine proteases"/>
    <property type="match status" value="4"/>
</dbReference>
<dbReference type="InterPro" id="IPR043504">
    <property type="entry name" value="Peptidase_S1_PA_chymotrypsin"/>
</dbReference>
<dbReference type="PANTHER" id="PTHR24264">
    <property type="entry name" value="TRYPSIN-RELATED"/>
    <property type="match status" value="1"/>
</dbReference>
<dbReference type="CDD" id="cd00190">
    <property type="entry name" value="Tryp_SPc"/>
    <property type="match status" value="2"/>
</dbReference>
<keyword evidence="5 9" id="KW-0720">Serine protease</keyword>
<protein>
    <recommendedName>
        <fullName evidence="8">trypsin</fullName>
        <ecNumber evidence="8">3.4.21.4</ecNumber>
    </recommendedName>
</protein>
<dbReference type="InterPro" id="IPR033116">
    <property type="entry name" value="TRYPSIN_SER"/>
</dbReference>
<reference evidence="12 13" key="1">
    <citation type="submission" date="2021-05" db="EMBL/GenBank/DDBJ databases">
        <authorList>
            <person name="Zahm M."/>
            <person name="Klopp C."/>
            <person name="Cabau C."/>
            <person name="Kuhl H."/>
            <person name="Suciu R."/>
            <person name="Ciorpac M."/>
            <person name="Holostenco D."/>
            <person name="Gessner J."/>
            <person name="Wuertz S."/>
            <person name="Hohne C."/>
            <person name="Stock M."/>
            <person name="Gislard M."/>
            <person name="Lluch J."/>
            <person name="Milhes M."/>
            <person name="Lampietro C."/>
            <person name="Lopez Roques C."/>
            <person name="Donnadieu C."/>
            <person name="Du K."/>
            <person name="Schartl M."/>
            <person name="Guiguen Y."/>
        </authorList>
    </citation>
    <scope>NUCLEOTIDE SEQUENCE [LARGE SCALE GENOMIC DNA]</scope>
    <source>
        <strain evidence="12">Hh-F2</strain>
        <tissue evidence="12">Blood</tissue>
    </source>
</reference>
<dbReference type="EC" id="3.4.21.4" evidence="8"/>
<dbReference type="InterPro" id="IPR001314">
    <property type="entry name" value="Peptidase_S1A"/>
</dbReference>
<evidence type="ECO:0000256" key="10">
    <source>
        <dbReference type="SAM" id="SignalP"/>
    </source>
</evidence>
<dbReference type="PROSITE" id="PS00135">
    <property type="entry name" value="TRYPSIN_SER"/>
    <property type="match status" value="1"/>
</dbReference>
<organism evidence="12 13">
    <name type="scientific">Huso huso</name>
    <name type="common">Beluga</name>
    <name type="synonym">Acipenser huso</name>
    <dbReference type="NCBI Taxonomy" id="61971"/>
    <lineage>
        <taxon>Eukaryota</taxon>
        <taxon>Metazoa</taxon>
        <taxon>Chordata</taxon>
        <taxon>Craniata</taxon>
        <taxon>Vertebrata</taxon>
        <taxon>Euteleostomi</taxon>
        <taxon>Actinopterygii</taxon>
        <taxon>Chondrostei</taxon>
        <taxon>Acipenseriformes</taxon>
        <taxon>Acipenseridae</taxon>
        <taxon>Huso</taxon>
    </lineage>
</organism>
<evidence type="ECO:0000256" key="7">
    <source>
        <dbReference type="ARBA" id="ARBA00036320"/>
    </source>
</evidence>
<dbReference type="Proteomes" id="UP001369086">
    <property type="component" value="Unassembled WGS sequence"/>
</dbReference>
<keyword evidence="2" id="KW-0964">Secreted</keyword>
<evidence type="ECO:0000256" key="8">
    <source>
        <dbReference type="ARBA" id="ARBA00038868"/>
    </source>
</evidence>
<dbReference type="PRINTS" id="PR00722">
    <property type="entry name" value="CHYMOTRYPSIN"/>
</dbReference>
<accession>A0ABR1ABJ4</accession>
<keyword evidence="6" id="KW-1015">Disulfide bond</keyword>
<keyword evidence="13" id="KW-1185">Reference proteome</keyword>
<comment type="catalytic activity">
    <reaction evidence="7">
        <text>Preferential cleavage: Arg-|-Xaa, Lys-|-Xaa.</text>
        <dbReference type="EC" id="3.4.21.4"/>
    </reaction>
</comment>
<dbReference type="InterPro" id="IPR018114">
    <property type="entry name" value="TRYPSIN_HIS"/>
</dbReference>
<dbReference type="InterPro" id="IPR050127">
    <property type="entry name" value="Serine_Proteases_S1"/>
</dbReference>
<sequence length="478" mass="52763">MKLLTALSILFLLIPGDVCMEIIGGNEVKPHSRPFMAYLKGKYLCGGVLIKPNWVLTAAHCLENKTNQVVVLGAHSRLKKEKEQQTYKIKKAVPHPRYNNKSLDNDIMLLQLDGKAKLNTFVSILKIPTRGDDVKAGTKCEVTGWGLTKNKGKASDTLREVTVTIIDRKTCSSPDYYNNEIQITKNNLCAGDSKGGKDACQGDSGGPLRCNGIYRGIVSSGIKCGLPKRPGVYIHLTNQYLSWIKKITKRECMDIVGGDEVIPHSRPFMAHLNVECGGALIKPDWVLTAAHCFTGRLAQVTLGAHSLSSYEEEKQTFQIKKKVKHPRYNNKTTDNDIMLLQLEGEAKLNKFVSVLQLPTSGEEVKAGTGCSVAGWGSMKFNGQYADKLREVNITVIDRELCNSNDYYRKRITKNMMCAGDKNGGKDACQGDSGGPLLCNGVYRGIVSFGAECGLPKKPGVYTRLTEEYLVWIKNETTF</sequence>
<dbReference type="EMBL" id="JAHFZB010000001">
    <property type="protein sequence ID" value="KAK6494441.1"/>
    <property type="molecule type" value="Genomic_DNA"/>
</dbReference>
<evidence type="ECO:0000256" key="6">
    <source>
        <dbReference type="ARBA" id="ARBA00023157"/>
    </source>
</evidence>
<comment type="subcellular location">
    <subcellularLocation>
        <location evidence="1">Secreted</location>
        <location evidence="1">Extracellular space</location>
    </subcellularLocation>
</comment>
<comment type="caution">
    <text evidence="12">The sequence shown here is derived from an EMBL/GenBank/DDBJ whole genome shotgun (WGS) entry which is preliminary data.</text>
</comment>
<dbReference type="InterPro" id="IPR001254">
    <property type="entry name" value="Trypsin_dom"/>
</dbReference>
<evidence type="ECO:0000313" key="12">
    <source>
        <dbReference type="EMBL" id="KAK6494441.1"/>
    </source>
</evidence>
<dbReference type="PROSITE" id="PS00134">
    <property type="entry name" value="TRYPSIN_HIS"/>
    <property type="match status" value="2"/>
</dbReference>
<feature type="chain" id="PRO_5046419863" description="trypsin" evidence="10">
    <location>
        <begin position="20"/>
        <end position="478"/>
    </location>
</feature>
<evidence type="ECO:0000256" key="4">
    <source>
        <dbReference type="ARBA" id="ARBA00022801"/>
    </source>
</evidence>
<evidence type="ECO:0000259" key="11">
    <source>
        <dbReference type="PROSITE" id="PS50240"/>
    </source>
</evidence>
<dbReference type="SUPFAM" id="SSF50494">
    <property type="entry name" value="Trypsin-like serine proteases"/>
    <property type="match status" value="2"/>
</dbReference>
<dbReference type="InterPro" id="IPR009003">
    <property type="entry name" value="Peptidase_S1_PA"/>
</dbReference>
<keyword evidence="3 9" id="KW-0645">Protease</keyword>
<keyword evidence="10" id="KW-0732">Signal</keyword>
<proteinExistence type="predicted"/>
<feature type="domain" description="Peptidase S1" evidence="11">
    <location>
        <begin position="22"/>
        <end position="249"/>
    </location>
</feature>
<dbReference type="PROSITE" id="PS50240">
    <property type="entry name" value="TRYPSIN_DOM"/>
    <property type="match status" value="2"/>
</dbReference>
<evidence type="ECO:0000256" key="9">
    <source>
        <dbReference type="RuleBase" id="RU363034"/>
    </source>
</evidence>
<evidence type="ECO:0000256" key="3">
    <source>
        <dbReference type="ARBA" id="ARBA00022670"/>
    </source>
</evidence>
<evidence type="ECO:0000256" key="5">
    <source>
        <dbReference type="ARBA" id="ARBA00022825"/>
    </source>
</evidence>
<dbReference type="SMART" id="SM00020">
    <property type="entry name" value="Tryp_SPc"/>
    <property type="match status" value="2"/>
</dbReference>
<evidence type="ECO:0000313" key="13">
    <source>
        <dbReference type="Proteomes" id="UP001369086"/>
    </source>
</evidence>
<dbReference type="Pfam" id="PF00089">
    <property type="entry name" value="Trypsin"/>
    <property type="match status" value="2"/>
</dbReference>